<dbReference type="SMR" id="Q2W1L3"/>
<evidence type="ECO:0000313" key="2">
    <source>
        <dbReference type="Proteomes" id="UP000007058"/>
    </source>
</evidence>
<dbReference type="Gene3D" id="3.40.630.30">
    <property type="match status" value="1"/>
</dbReference>
<dbReference type="KEGG" id="mag:amb3458"/>
<dbReference type="InterPro" id="IPR016181">
    <property type="entry name" value="Acyl_CoA_acyltransferase"/>
</dbReference>
<dbReference type="Pfam" id="PF04339">
    <property type="entry name" value="FemAB_like"/>
    <property type="match status" value="1"/>
</dbReference>
<name>Q2W1L3_PARM1</name>
<dbReference type="Proteomes" id="UP000007058">
    <property type="component" value="Chromosome"/>
</dbReference>
<dbReference type="InterPro" id="IPR007434">
    <property type="entry name" value="FemAB-like"/>
</dbReference>
<dbReference type="EMBL" id="AP007255">
    <property type="protein sequence ID" value="BAE52262.1"/>
    <property type="molecule type" value="Genomic_DNA"/>
</dbReference>
<sequence length="253" mass="28085">MLAASMVDLARRLGVSSVHVTFPGGDEYEGLGEAGYLQRLGSQYHWTNPGYQSFDDFLGQLSSRKRKQIRKERDAVARTGIRLSTLVGGDVKARHWDVFHAFYQAVVDRKWGRAYVSRAFFEELSASALADSVVLVWAEDGGEPLGAAFNMLGGDTLYGRTWGGGRHVDFLHFEACYYRALDFAIAQGLARVEAGAQGEHKVSRGYLPNATYSAHWIADSRLAEPVARYLVHERAMVTEDMASQTEEGPFRKG</sequence>
<dbReference type="AlphaFoldDB" id="Q2W1L3"/>
<dbReference type="SUPFAM" id="SSF55729">
    <property type="entry name" value="Acyl-CoA N-acyltransferases (Nat)"/>
    <property type="match status" value="1"/>
</dbReference>
<evidence type="ECO:0000313" key="1">
    <source>
        <dbReference type="EMBL" id="BAE52262.1"/>
    </source>
</evidence>
<accession>Q2W1L3</accession>
<dbReference type="PANTHER" id="PTHR47017">
    <property type="entry name" value="ACYL-COA"/>
    <property type="match status" value="1"/>
</dbReference>
<protein>
    <submittedName>
        <fullName evidence="1">Uncharacterized protein conserved in bacteria</fullName>
    </submittedName>
</protein>
<reference evidence="1 2" key="1">
    <citation type="journal article" date="2005" name="DNA Res.">
        <title>Complete genome sequence of the facultative anaerobic magnetotactic bacterium Magnetospirillum sp. strain AMB-1.</title>
        <authorList>
            <person name="Matsunaga T."/>
            <person name="Okamura Y."/>
            <person name="Fukuda Y."/>
            <person name="Wahyudi A.T."/>
            <person name="Murase Y."/>
            <person name="Takeyama H."/>
        </authorList>
    </citation>
    <scope>NUCLEOTIDE SEQUENCE [LARGE SCALE GENOMIC DNA]</scope>
    <source>
        <strain evidence="2">ATCC 700264 / AMB-1</strain>
    </source>
</reference>
<gene>
    <name evidence="1" type="ordered locus">amb3458</name>
</gene>
<dbReference type="DNASU" id="3805177"/>
<dbReference type="HOGENOM" id="CLU_036032_1_0_5"/>
<keyword evidence="2" id="KW-1185">Reference proteome</keyword>
<proteinExistence type="predicted"/>
<dbReference type="PANTHER" id="PTHR47017:SF1">
    <property type="entry name" value="ACYL-COA"/>
    <property type="match status" value="1"/>
</dbReference>
<dbReference type="STRING" id="342108.amb3458"/>
<organism evidence="1 2">
    <name type="scientific">Paramagnetospirillum magneticum (strain ATCC 700264 / AMB-1)</name>
    <name type="common">Magnetospirillum magneticum</name>
    <dbReference type="NCBI Taxonomy" id="342108"/>
    <lineage>
        <taxon>Bacteria</taxon>
        <taxon>Pseudomonadati</taxon>
        <taxon>Pseudomonadota</taxon>
        <taxon>Alphaproteobacteria</taxon>
        <taxon>Rhodospirillales</taxon>
        <taxon>Magnetospirillaceae</taxon>
        <taxon>Paramagnetospirillum</taxon>
    </lineage>
</organism>